<dbReference type="GO" id="GO:0070475">
    <property type="term" value="P:rRNA base methylation"/>
    <property type="evidence" value="ECO:0007669"/>
    <property type="project" value="InterPro"/>
</dbReference>
<comment type="caution">
    <text evidence="15">The sequence shown here is derived from an EMBL/GenBank/DDBJ whole genome shotgun (WGS) entry which is preliminary data.</text>
</comment>
<dbReference type="InterPro" id="IPR007197">
    <property type="entry name" value="rSAM"/>
</dbReference>
<dbReference type="InterPro" id="IPR040072">
    <property type="entry name" value="Methyltransferase_A"/>
</dbReference>
<evidence type="ECO:0000313" key="16">
    <source>
        <dbReference type="Proteomes" id="UP001249240"/>
    </source>
</evidence>
<dbReference type="Gene3D" id="1.10.150.530">
    <property type="match status" value="1"/>
</dbReference>
<dbReference type="GO" id="GO:0051539">
    <property type="term" value="F:4 iron, 4 sulfur cluster binding"/>
    <property type="evidence" value="ECO:0007669"/>
    <property type="project" value="UniProtKB-KW"/>
</dbReference>
<dbReference type="PANTHER" id="PTHR30544:SF5">
    <property type="entry name" value="RADICAL SAM CORE DOMAIN-CONTAINING PROTEIN"/>
    <property type="match status" value="1"/>
</dbReference>
<dbReference type="Proteomes" id="UP001249240">
    <property type="component" value="Unassembled WGS sequence"/>
</dbReference>
<evidence type="ECO:0000259" key="14">
    <source>
        <dbReference type="PROSITE" id="PS51918"/>
    </source>
</evidence>
<evidence type="ECO:0000256" key="5">
    <source>
        <dbReference type="ARBA" id="ARBA00022552"/>
    </source>
</evidence>
<keyword evidence="12" id="KW-1015">Disulfide bond</keyword>
<evidence type="ECO:0000256" key="6">
    <source>
        <dbReference type="ARBA" id="ARBA00022603"/>
    </source>
</evidence>
<keyword evidence="7 15" id="KW-0808">Transferase</keyword>
<reference evidence="15" key="1">
    <citation type="submission" date="2023-03" db="EMBL/GenBank/DDBJ databases">
        <authorList>
            <person name="Shen W."/>
            <person name="Cai J."/>
        </authorList>
    </citation>
    <scope>NUCLEOTIDE SEQUENCE</scope>
    <source>
        <strain evidence="15">B646-2</strain>
    </source>
</reference>
<keyword evidence="9" id="KW-0479">Metal-binding</keyword>
<evidence type="ECO:0000313" key="15">
    <source>
        <dbReference type="EMBL" id="MDT2540472.1"/>
    </source>
</evidence>
<evidence type="ECO:0000256" key="1">
    <source>
        <dbReference type="ARBA" id="ARBA00001966"/>
    </source>
</evidence>
<evidence type="ECO:0000256" key="3">
    <source>
        <dbReference type="ARBA" id="ARBA00022485"/>
    </source>
</evidence>
<evidence type="ECO:0000256" key="13">
    <source>
        <dbReference type="ARBA" id="ARBA00023251"/>
    </source>
</evidence>
<dbReference type="NCBIfam" id="TIGR04432">
    <property type="entry name" value="rSAM_Cfr"/>
    <property type="match status" value="1"/>
</dbReference>
<dbReference type="InterPro" id="IPR022881">
    <property type="entry name" value="rRNA_lsu_MeTfrase_Cfr"/>
</dbReference>
<evidence type="ECO:0000256" key="2">
    <source>
        <dbReference type="ARBA" id="ARBA00004496"/>
    </source>
</evidence>
<dbReference type="GO" id="GO:0046677">
    <property type="term" value="P:response to antibiotic"/>
    <property type="evidence" value="ECO:0007669"/>
    <property type="project" value="UniProtKB-KW"/>
</dbReference>
<dbReference type="PANTHER" id="PTHR30544">
    <property type="entry name" value="23S RRNA METHYLTRANSFERASE"/>
    <property type="match status" value="1"/>
</dbReference>
<keyword evidence="8" id="KW-0949">S-adenosyl-L-methionine</keyword>
<dbReference type="NCBIfam" id="NF000424">
    <property type="entry name" value="CfrAB"/>
    <property type="match status" value="1"/>
</dbReference>
<dbReference type="PIRSF" id="PIRSF006004">
    <property type="entry name" value="CHP00048"/>
    <property type="match status" value="1"/>
</dbReference>
<dbReference type="RefSeq" id="WP_194187780.1">
    <property type="nucleotide sequence ID" value="NZ_JARPXM010000046.1"/>
</dbReference>
<dbReference type="SFLD" id="SFLDG01062">
    <property type="entry name" value="methyltransferase_(Class_A)"/>
    <property type="match status" value="1"/>
</dbReference>
<dbReference type="SFLD" id="SFLDS00029">
    <property type="entry name" value="Radical_SAM"/>
    <property type="match status" value="2"/>
</dbReference>
<dbReference type="GO" id="GO:0046872">
    <property type="term" value="F:metal ion binding"/>
    <property type="evidence" value="ECO:0007669"/>
    <property type="project" value="UniProtKB-KW"/>
</dbReference>
<dbReference type="NCBIfam" id="NF011024">
    <property type="entry name" value="PRK14453.1"/>
    <property type="match status" value="1"/>
</dbReference>
<keyword evidence="13" id="KW-0046">Antibiotic resistance</keyword>
<keyword evidence="4" id="KW-0963">Cytoplasm</keyword>
<keyword evidence="6 15" id="KW-0489">Methyltransferase</keyword>
<proteinExistence type="predicted"/>
<keyword evidence="10" id="KW-0408">Iron</keyword>
<gene>
    <name evidence="15" type="primary">cfr(D)</name>
    <name evidence="15" type="ORF">P7D78_20410</name>
</gene>
<dbReference type="EC" id="2.1.1.224" evidence="15"/>
<dbReference type="SFLD" id="SFLDF00275">
    <property type="entry name" value="adenosine_C2_methyltransferase"/>
    <property type="match status" value="1"/>
</dbReference>
<evidence type="ECO:0000256" key="4">
    <source>
        <dbReference type="ARBA" id="ARBA00022490"/>
    </source>
</evidence>
<dbReference type="GO" id="GO:0008173">
    <property type="term" value="F:RNA methyltransferase activity"/>
    <property type="evidence" value="ECO:0007669"/>
    <property type="project" value="InterPro"/>
</dbReference>
<dbReference type="InterPro" id="IPR005839">
    <property type="entry name" value="Methylthiotransferase"/>
</dbReference>
<keyword evidence="5" id="KW-0698">rRNA processing</keyword>
<evidence type="ECO:0000256" key="7">
    <source>
        <dbReference type="ARBA" id="ARBA00022679"/>
    </source>
</evidence>
<dbReference type="CDD" id="cd01335">
    <property type="entry name" value="Radical_SAM"/>
    <property type="match status" value="1"/>
</dbReference>
<evidence type="ECO:0000256" key="11">
    <source>
        <dbReference type="ARBA" id="ARBA00023014"/>
    </source>
</evidence>
<dbReference type="SFLD" id="SFLDG01061">
    <property type="entry name" value="methylthiotransferase"/>
    <property type="match status" value="1"/>
</dbReference>
<evidence type="ECO:0000256" key="8">
    <source>
        <dbReference type="ARBA" id="ARBA00022691"/>
    </source>
</evidence>
<comment type="subcellular location">
    <subcellularLocation>
        <location evidence="2">Cytoplasm</location>
    </subcellularLocation>
</comment>
<dbReference type="GO" id="GO:0005737">
    <property type="term" value="C:cytoplasm"/>
    <property type="evidence" value="ECO:0007669"/>
    <property type="project" value="UniProtKB-SubCell"/>
</dbReference>
<dbReference type="InterPro" id="IPR058240">
    <property type="entry name" value="rSAM_sf"/>
</dbReference>
<evidence type="ECO:0000256" key="9">
    <source>
        <dbReference type="ARBA" id="ARBA00022723"/>
    </source>
</evidence>
<feature type="domain" description="Radical SAM core" evidence="14">
    <location>
        <begin position="98"/>
        <end position="327"/>
    </location>
</feature>
<protein>
    <submittedName>
        <fullName evidence="15">23S rRNA (Adenine(2503)-C(8))-methyltransferase Cfr(D)</fullName>
        <ecNumber evidence="15">2.1.1.224</ecNumber>
    </submittedName>
</protein>
<dbReference type="InterPro" id="IPR004383">
    <property type="entry name" value="rRNA_lsu_MTrfase_RlmN/Cfr"/>
</dbReference>
<dbReference type="Gene3D" id="3.20.20.70">
    <property type="entry name" value="Aldolase class I"/>
    <property type="match status" value="1"/>
</dbReference>
<dbReference type="AlphaFoldDB" id="A0AAW8T0C9"/>
<sequence>MLQKQLTKYQQIEKVLKECQQPNYRMKQILHCIFKEKKTDFNEMSVLPKNLRDTLTTEIGTSLLTVEPLIEQKSQQVRKVLFNLSGDNRIETVNMTYQAGWESFCISSQCGCNLGCQFCATGKIGLRKNLTAEEITDQVLYFLLKGHQIDSISFMGMGEPLANPHFFEALDIFMNPDMFQLSPRRLSVSTIGVIPKIKRLTAEYPQVHLTFSLHSPFDEERSQLMPINKSFPLLKVMDTLDEHIKVTSKKVYIAYILLPDVNDSLTHAVALADLLRSRYKKGKLYHVNLIRYNPTFDAPRTFKQVDEKQVKLFYQTLISKGIKVTIRSQFGIEIDAACGQLYGNYEIKNKKTIQVND</sequence>
<comment type="cofactor">
    <cofactor evidence="1">
        <name>[4Fe-4S] cluster</name>
        <dbReference type="ChEBI" id="CHEBI:49883"/>
    </cofactor>
</comment>
<evidence type="ECO:0000256" key="12">
    <source>
        <dbReference type="ARBA" id="ARBA00023157"/>
    </source>
</evidence>
<accession>A0AAW8T0C9</accession>
<keyword evidence="3" id="KW-0004">4Fe-4S</keyword>
<dbReference type="InterPro" id="IPR048641">
    <property type="entry name" value="RlmN_N"/>
</dbReference>
<name>A0AAW8T0C9_9ENTE</name>
<dbReference type="Pfam" id="PF21016">
    <property type="entry name" value="RlmN_N"/>
    <property type="match status" value="1"/>
</dbReference>
<dbReference type="PROSITE" id="PS51918">
    <property type="entry name" value="RADICAL_SAM"/>
    <property type="match status" value="1"/>
</dbReference>
<keyword evidence="11" id="KW-0411">Iron-sulfur</keyword>
<dbReference type="SFLD" id="SFLDF00296">
    <property type="entry name" value="adenosine_C8_methyltransferase"/>
    <property type="match status" value="1"/>
</dbReference>
<dbReference type="SUPFAM" id="SSF102114">
    <property type="entry name" value="Radical SAM enzymes"/>
    <property type="match status" value="1"/>
</dbReference>
<dbReference type="Pfam" id="PF04055">
    <property type="entry name" value="Radical_SAM"/>
    <property type="match status" value="1"/>
</dbReference>
<evidence type="ECO:0000256" key="10">
    <source>
        <dbReference type="ARBA" id="ARBA00023004"/>
    </source>
</evidence>
<dbReference type="GO" id="GO:0030488">
    <property type="term" value="P:tRNA methylation"/>
    <property type="evidence" value="ECO:0007669"/>
    <property type="project" value="TreeGrafter"/>
</dbReference>
<dbReference type="InterPro" id="IPR013785">
    <property type="entry name" value="Aldolase_TIM"/>
</dbReference>
<dbReference type="EMBL" id="JARPXM010000046">
    <property type="protein sequence ID" value="MDT2540472.1"/>
    <property type="molecule type" value="Genomic_DNA"/>
</dbReference>
<organism evidence="15 16">
    <name type="scientific">Enterococcus raffinosus</name>
    <dbReference type="NCBI Taxonomy" id="71452"/>
    <lineage>
        <taxon>Bacteria</taxon>
        <taxon>Bacillati</taxon>
        <taxon>Bacillota</taxon>
        <taxon>Bacilli</taxon>
        <taxon>Lactobacillales</taxon>
        <taxon>Enterococcaceae</taxon>
        <taxon>Enterococcus</taxon>
    </lineage>
</organism>